<dbReference type="EMBL" id="JBFWIC010000004">
    <property type="protein sequence ID" value="MEZ0473945.1"/>
    <property type="molecule type" value="Genomic_DNA"/>
</dbReference>
<gene>
    <name evidence="2" type="ORF">AB6713_04845</name>
</gene>
<reference evidence="2 3" key="1">
    <citation type="submission" date="2024-07" db="EMBL/GenBank/DDBJ databases">
        <title>Luteimonas salilacus sp. nov., isolated from the shore soil of Salt Lake in Tibet of China.</title>
        <authorList>
            <person name="Zhang X."/>
            <person name="Li A."/>
        </authorList>
    </citation>
    <scope>NUCLEOTIDE SEQUENCE [LARGE SCALE GENOMIC DNA]</scope>
    <source>
        <strain evidence="2 3">B3-2-R+30</strain>
    </source>
</reference>
<evidence type="ECO:0000256" key="1">
    <source>
        <dbReference type="SAM" id="SignalP"/>
    </source>
</evidence>
<evidence type="ECO:0008006" key="4">
    <source>
        <dbReference type="Google" id="ProtNLM"/>
    </source>
</evidence>
<organism evidence="2 3">
    <name type="scientific">Luteimonas salinilitoris</name>
    <dbReference type="NCBI Taxonomy" id="3237697"/>
    <lineage>
        <taxon>Bacteria</taxon>
        <taxon>Pseudomonadati</taxon>
        <taxon>Pseudomonadota</taxon>
        <taxon>Gammaproteobacteria</taxon>
        <taxon>Lysobacterales</taxon>
        <taxon>Lysobacteraceae</taxon>
        <taxon>Luteimonas</taxon>
    </lineage>
</organism>
<dbReference type="RefSeq" id="WP_370562654.1">
    <property type="nucleotide sequence ID" value="NZ_JBFWIB010000002.1"/>
</dbReference>
<accession>A0ABV4HRD2</accession>
<feature type="chain" id="PRO_5045886768" description="DUF3857 domain-containing protein" evidence="1">
    <location>
        <begin position="25"/>
        <end position="165"/>
    </location>
</feature>
<sequence length="165" mass="18087">MLRPFPFPTILLLAALAAAPAVMAQERMLPAQPPAAPQENVRIDYAKVLSAEPVHQTLRATSMVERCGSASATPVQQEEDRRGLSRVVGAVRDVLTPSENIEEVAPSAGGDCRMVPIEREFRRPIGYDVDYVYKGVKYRSRLPYDPGNRVRVRVSVTPVVSSSGQ</sequence>
<name>A0ABV4HRD2_9GAMM</name>
<keyword evidence="3" id="KW-1185">Reference proteome</keyword>
<protein>
    <recommendedName>
        <fullName evidence="4">DUF3857 domain-containing protein</fullName>
    </recommendedName>
</protein>
<evidence type="ECO:0000313" key="2">
    <source>
        <dbReference type="EMBL" id="MEZ0473945.1"/>
    </source>
</evidence>
<comment type="caution">
    <text evidence="2">The sequence shown here is derived from an EMBL/GenBank/DDBJ whole genome shotgun (WGS) entry which is preliminary data.</text>
</comment>
<keyword evidence="1" id="KW-0732">Signal</keyword>
<evidence type="ECO:0000313" key="3">
    <source>
        <dbReference type="Proteomes" id="UP001566331"/>
    </source>
</evidence>
<proteinExistence type="predicted"/>
<dbReference type="Proteomes" id="UP001566331">
    <property type="component" value="Unassembled WGS sequence"/>
</dbReference>
<feature type="signal peptide" evidence="1">
    <location>
        <begin position="1"/>
        <end position="24"/>
    </location>
</feature>